<dbReference type="SUPFAM" id="SSF48695">
    <property type="entry name" value="Multiheme cytochromes"/>
    <property type="match status" value="1"/>
</dbReference>
<dbReference type="EMBL" id="CP000493">
    <property type="protein sequence ID" value="ABM81215.1"/>
    <property type="molecule type" value="Genomic_DNA"/>
</dbReference>
<evidence type="ECO:0000313" key="3">
    <source>
        <dbReference type="Proteomes" id="UP000002593"/>
    </source>
</evidence>
<reference evidence="2 3" key="1">
    <citation type="journal article" date="2007" name="Archaea">
        <title>The genome of Hyperthermus butylicus: a sulfur-reducing, peptide fermenting, neutrophilic Crenarchaeote growing up to 108 degrees C.</title>
        <authorList>
            <person name="Brugger K."/>
            <person name="Chen L."/>
            <person name="Stark M."/>
            <person name="Zibat A."/>
            <person name="Redder P."/>
            <person name="Ruepp A."/>
            <person name="Awayez M."/>
            <person name="She Q."/>
            <person name="Garrett R.A."/>
            <person name="Klenk H.P."/>
        </authorList>
    </citation>
    <scope>NUCLEOTIDE SEQUENCE [LARGE SCALE GENOMIC DNA]</scope>
    <source>
        <strain evidence="3">DSM 5456 / JCM 9403 / PLM1-5</strain>
    </source>
</reference>
<dbReference type="AlphaFoldDB" id="A2BMK4"/>
<evidence type="ECO:0000256" key="1">
    <source>
        <dbReference type="SAM" id="Phobius"/>
    </source>
</evidence>
<protein>
    <submittedName>
        <fullName evidence="2">Uncharacterized protein</fullName>
    </submittedName>
</protein>
<dbReference type="eggNOG" id="arCOG09418">
    <property type="taxonomic scope" value="Archaea"/>
</dbReference>
<keyword evidence="1" id="KW-1133">Transmembrane helix</keyword>
<keyword evidence="1" id="KW-0472">Membrane</keyword>
<dbReference type="KEGG" id="hbu:Hbut_1391"/>
<dbReference type="InterPro" id="IPR036280">
    <property type="entry name" value="Multihaem_cyt_sf"/>
</dbReference>
<feature type="transmembrane region" description="Helical" evidence="1">
    <location>
        <begin position="204"/>
        <end position="227"/>
    </location>
</feature>
<dbReference type="STRING" id="415426.Hbut_1391"/>
<name>A2BMK4_HYPBU</name>
<dbReference type="EnsemblBacteria" id="ABM81215">
    <property type="protein sequence ID" value="ABM81215"/>
    <property type="gene ID" value="Hbut_1391"/>
</dbReference>
<sequence length="233" mass="25075">MEVPSMCQYSRAEWSLAALALAAVVTPLLYAATASAQDATQLYPCTTCHNVLNLTGDRKAVPFHGIDLTVGAHRGLYCSNCHVAPVMQELVNGAEVYIPGLHTMEELMETNKVCAVCHPREFADYQYLVHGNKTYVCPGGNVTKVIGYKGVTYDFHICSDYRNLETVPARACVECHNPHTPTMPPVSILPVPSERPAPPDESSIAYGTAAAVIGGLILAIGALILPLGHTRSR</sequence>
<accession>A2BMK4</accession>
<proteinExistence type="predicted"/>
<dbReference type="Proteomes" id="UP000002593">
    <property type="component" value="Chromosome"/>
</dbReference>
<gene>
    <name evidence="2" type="ordered locus">Hbut_1391</name>
</gene>
<keyword evidence="3" id="KW-1185">Reference proteome</keyword>
<keyword evidence="1" id="KW-0812">Transmembrane</keyword>
<organism evidence="2 3">
    <name type="scientific">Hyperthermus butylicus (strain DSM 5456 / JCM 9403 / PLM1-5)</name>
    <dbReference type="NCBI Taxonomy" id="415426"/>
    <lineage>
        <taxon>Archaea</taxon>
        <taxon>Thermoproteota</taxon>
        <taxon>Thermoprotei</taxon>
        <taxon>Desulfurococcales</taxon>
        <taxon>Pyrodictiaceae</taxon>
        <taxon>Hyperthermus</taxon>
    </lineage>
</organism>
<evidence type="ECO:0000313" key="2">
    <source>
        <dbReference type="EMBL" id="ABM81215.1"/>
    </source>
</evidence>
<dbReference type="HOGENOM" id="CLU_1243063_0_0_2"/>